<dbReference type="AlphaFoldDB" id="A0A239AC08"/>
<accession>A0A239AC08</accession>
<dbReference type="RefSeq" id="WP_010483522.1">
    <property type="nucleotide sequence ID" value="NZ_FZOG01000001.1"/>
</dbReference>
<dbReference type="NCBIfam" id="NF041597">
    <property type="entry name" value="T3SS_coreg_PtrC"/>
    <property type="match status" value="1"/>
</dbReference>
<dbReference type="InterPro" id="IPR048081">
    <property type="entry name" value="T3SS_coreg_PtrC-like"/>
</dbReference>
<sequence>MTVEFITQQNVYAVTYATLDERGIHYESELAIQLADGKLTTLRMPTQLSERKAIERVLCQQYSC</sequence>
<organism evidence="1 2">
    <name type="scientific">Pseudomonas segetis</name>
    <dbReference type="NCBI Taxonomy" id="298908"/>
    <lineage>
        <taxon>Bacteria</taxon>
        <taxon>Pseudomonadati</taxon>
        <taxon>Pseudomonadota</taxon>
        <taxon>Gammaproteobacteria</taxon>
        <taxon>Pseudomonadales</taxon>
        <taxon>Pseudomonadaceae</taxon>
        <taxon>Pseudomonas</taxon>
    </lineage>
</organism>
<evidence type="ECO:0000313" key="2">
    <source>
        <dbReference type="Proteomes" id="UP000242915"/>
    </source>
</evidence>
<proteinExistence type="predicted"/>
<reference evidence="2" key="1">
    <citation type="submission" date="2017-06" db="EMBL/GenBank/DDBJ databases">
        <authorList>
            <person name="Varghese N."/>
            <person name="Submissions S."/>
        </authorList>
    </citation>
    <scope>NUCLEOTIDE SEQUENCE [LARGE SCALE GENOMIC DNA]</scope>
    <source>
        <strain evidence="2">CIP 108523</strain>
    </source>
</reference>
<dbReference type="EMBL" id="FZOG01000001">
    <property type="protein sequence ID" value="SNR92588.1"/>
    <property type="molecule type" value="Genomic_DNA"/>
</dbReference>
<keyword evidence="2" id="KW-1185">Reference proteome</keyword>
<gene>
    <name evidence="1" type="ORF">SAMN05216255_1034</name>
</gene>
<name>A0A239AC08_9PSED</name>
<protein>
    <submittedName>
        <fullName evidence="1">Uncharacterized protein</fullName>
    </submittedName>
</protein>
<evidence type="ECO:0000313" key="1">
    <source>
        <dbReference type="EMBL" id="SNR92588.1"/>
    </source>
</evidence>
<dbReference type="Proteomes" id="UP000242915">
    <property type="component" value="Unassembled WGS sequence"/>
</dbReference>